<evidence type="ECO:0008006" key="6">
    <source>
        <dbReference type="Google" id="ProtNLM"/>
    </source>
</evidence>
<name>A0A2G5B5R3_COERN</name>
<organism evidence="4 5">
    <name type="scientific">Coemansia reversa (strain ATCC 12441 / NRRL 1564)</name>
    <dbReference type="NCBI Taxonomy" id="763665"/>
    <lineage>
        <taxon>Eukaryota</taxon>
        <taxon>Fungi</taxon>
        <taxon>Fungi incertae sedis</taxon>
        <taxon>Zoopagomycota</taxon>
        <taxon>Kickxellomycotina</taxon>
        <taxon>Kickxellomycetes</taxon>
        <taxon>Kickxellales</taxon>
        <taxon>Kickxellaceae</taxon>
        <taxon>Coemansia</taxon>
    </lineage>
</organism>
<proteinExistence type="predicted"/>
<gene>
    <name evidence="4" type="ORF">COEREDRAFT_88772</name>
</gene>
<dbReference type="SUPFAM" id="SSF50494">
    <property type="entry name" value="Trypsin-like serine proteases"/>
    <property type="match status" value="1"/>
</dbReference>
<feature type="signal peptide" evidence="3">
    <location>
        <begin position="1"/>
        <end position="19"/>
    </location>
</feature>
<keyword evidence="5" id="KW-1185">Reference proteome</keyword>
<keyword evidence="2" id="KW-0812">Transmembrane</keyword>
<reference evidence="4 5" key="1">
    <citation type="journal article" date="2015" name="Genome Biol. Evol.">
        <title>Phylogenomic analyses indicate that early fungi evolved digesting cell walls of algal ancestors of land plants.</title>
        <authorList>
            <person name="Chang Y."/>
            <person name="Wang S."/>
            <person name="Sekimoto S."/>
            <person name="Aerts A.L."/>
            <person name="Choi C."/>
            <person name="Clum A."/>
            <person name="LaButti K.M."/>
            <person name="Lindquist E.A."/>
            <person name="Yee Ngan C."/>
            <person name="Ohm R.A."/>
            <person name="Salamov A.A."/>
            <person name="Grigoriev I.V."/>
            <person name="Spatafora J.W."/>
            <person name="Berbee M.L."/>
        </authorList>
    </citation>
    <scope>NUCLEOTIDE SEQUENCE [LARGE SCALE GENOMIC DNA]</scope>
    <source>
        <strain evidence="4 5">NRRL 1564</strain>
    </source>
</reference>
<dbReference type="OrthoDB" id="5565075at2759"/>
<dbReference type="EMBL" id="KZ303518">
    <property type="protein sequence ID" value="PIA14383.1"/>
    <property type="molecule type" value="Genomic_DNA"/>
</dbReference>
<feature type="transmembrane region" description="Helical" evidence="2">
    <location>
        <begin position="631"/>
        <end position="655"/>
    </location>
</feature>
<feature type="region of interest" description="Disordered" evidence="1">
    <location>
        <begin position="605"/>
        <end position="624"/>
    </location>
</feature>
<keyword evidence="2" id="KW-1133">Transmembrane helix</keyword>
<sequence>MKITNYLLALVAGLSIANATDYVSQTLSNEKSQDTKSAHLVDNYLLRRRQETTGSLSGKLDSIPDIQRFSSIKGGMLMKNQEQTLCEVALVNQRLGFVAASCLEYTDNQFNVDPLIRYVVTMSHNTKDYYVSQIVESVKVNPNYNPITFENNIALLFLETNTVIQFQNTIADWASDWNQLYYVHRSLTDSVLMSWNEPYITVSNRSSEITTNMEACSAASSLYANNQGDFLCSSTTLTYYYARDCNIPYGTVYGVNNDNVAAAAIFSHTAVYGDGGFCGTGKLINYYLILRNYIKWAEQVSGLKINVYHSANAAGYTPSSDPNYSMKLPSGSNDKGVNLYGNFTMESIPANSEQMSMIFAINDIFSDASDSQTDSDKLSNEIQPMQVSETIDNLNIAPNDTFTKYVTDLVTQTTFSTELATATTTSTATETISVSMTTSTTEIFTSTMTITDTTVATSFNDPIAFDTNVMRNTAQQSITVTVSVTDTVTETAINSASEETPAGVELVQPSQVESAMTITVTVDNRNTDNIDTDMDSLNMAVSTVTIVSTILEDLENSTATITEMLTVSASAETITSYVTLTDIKAETVTSILPITVSGYDNTMNFSNNVENESTETSPAESGDDSNLSGGVSVGVIVAIIVLLLLLLTGLLYYLFVYRRKKRNLQQQQCGYGGLYSGVAQNRVQKWFMEKMLRPKSGSSNNPPDYSTIYHST</sequence>
<feature type="chain" id="PRO_5013680257" description="Peptidase S1 domain-containing protein" evidence="3">
    <location>
        <begin position="20"/>
        <end position="712"/>
    </location>
</feature>
<dbReference type="Gene3D" id="2.40.10.10">
    <property type="entry name" value="Trypsin-like serine proteases"/>
    <property type="match status" value="2"/>
</dbReference>
<evidence type="ECO:0000313" key="4">
    <source>
        <dbReference type="EMBL" id="PIA14383.1"/>
    </source>
</evidence>
<evidence type="ECO:0000256" key="3">
    <source>
        <dbReference type="SAM" id="SignalP"/>
    </source>
</evidence>
<dbReference type="AlphaFoldDB" id="A0A2G5B5R3"/>
<keyword evidence="2" id="KW-0472">Membrane</keyword>
<evidence type="ECO:0000313" key="5">
    <source>
        <dbReference type="Proteomes" id="UP000242474"/>
    </source>
</evidence>
<dbReference type="InterPro" id="IPR043504">
    <property type="entry name" value="Peptidase_S1_PA_chymotrypsin"/>
</dbReference>
<keyword evidence="3" id="KW-0732">Signal</keyword>
<evidence type="ECO:0000256" key="1">
    <source>
        <dbReference type="SAM" id="MobiDB-lite"/>
    </source>
</evidence>
<evidence type="ECO:0000256" key="2">
    <source>
        <dbReference type="SAM" id="Phobius"/>
    </source>
</evidence>
<dbReference type="Proteomes" id="UP000242474">
    <property type="component" value="Unassembled WGS sequence"/>
</dbReference>
<accession>A0A2G5B5R3</accession>
<feature type="compositionally biased region" description="Polar residues" evidence="1">
    <location>
        <begin position="605"/>
        <end position="619"/>
    </location>
</feature>
<protein>
    <recommendedName>
        <fullName evidence="6">Peptidase S1 domain-containing protein</fullName>
    </recommendedName>
</protein>
<dbReference type="InterPro" id="IPR009003">
    <property type="entry name" value="Peptidase_S1_PA"/>
</dbReference>